<dbReference type="EMBL" id="KP797973">
    <property type="protein sequence ID" value="AJQ20980.1"/>
    <property type="molecule type" value="Genomic_DNA"/>
</dbReference>
<gene>
    <name evidence="1" type="primary">161</name>
    <name evidence="1" type="ORF">DET7_161</name>
</gene>
<dbReference type="RefSeq" id="YP_009140338.1">
    <property type="nucleotide sequence ID" value="NC_027119.1"/>
</dbReference>
<sequence>METRDVYFVYEQQAFGSLRRKTKFLVDSFQFEGELREYSFKNFPPREVSGDQFVKLFCRCGGCDFNDDGYSMHVYCCNCCGKYITVYRRTDHGEDTKEN</sequence>
<protein>
    <submittedName>
        <fullName evidence="1">Uncharacterized protein</fullName>
    </submittedName>
</protein>
<proteinExistence type="predicted"/>
<accession>A0A0C5PSD5</accession>
<evidence type="ECO:0000313" key="2">
    <source>
        <dbReference type="Proteomes" id="UP000032405"/>
    </source>
</evidence>
<evidence type="ECO:0000313" key="1">
    <source>
        <dbReference type="EMBL" id="AJQ20980.1"/>
    </source>
</evidence>
<dbReference type="Proteomes" id="UP000032405">
    <property type="component" value="Segment"/>
</dbReference>
<organism evidence="1 2">
    <name type="scientific">Salmonella phage Det7</name>
    <dbReference type="NCBI Taxonomy" id="454798"/>
    <lineage>
        <taxon>Viruses</taxon>
        <taxon>Duplodnaviria</taxon>
        <taxon>Heunggongvirae</taxon>
        <taxon>Uroviricota</taxon>
        <taxon>Caudoviricetes</taxon>
        <taxon>Pantevenvirales</taxon>
        <taxon>Ackermannviridae</taxon>
        <taxon>Cvivirinae</taxon>
        <taxon>Kuttervirus</taxon>
        <taxon>Kuttervirus Det7</taxon>
    </lineage>
</organism>
<keyword evidence="2" id="KW-1185">Reference proteome</keyword>
<name>A0A0C5PSD5_9CAUD</name>
<dbReference type="KEGG" id="vg:24366706"/>
<reference evidence="1 2" key="1">
    <citation type="journal article" date="2015" name="Genome Announc.">
        <title>Genome Sequence of Salmonella enterica Phage Det7.</title>
        <authorList>
            <person name="Casjens S.R."/>
            <person name="Jacobs-Sera D."/>
            <person name="Hatfull G.F."/>
            <person name="Hendrix R.W."/>
        </authorList>
    </citation>
    <scope>NUCLEOTIDE SEQUENCE [LARGE SCALE GENOMIC DNA]</scope>
</reference>
<dbReference type="GeneID" id="24366706"/>